<proteinExistence type="predicted"/>
<dbReference type="AlphaFoldDB" id="A0A927GT21"/>
<accession>A0A927GT21</accession>
<evidence type="ECO:0000313" key="2">
    <source>
        <dbReference type="Proteomes" id="UP000621560"/>
    </source>
</evidence>
<dbReference type="RefSeq" id="WP_190920469.1">
    <property type="nucleotide sequence ID" value="NZ_JACXIZ010000036.1"/>
</dbReference>
<name>A0A927GT21_9BACL</name>
<comment type="caution">
    <text evidence="1">The sequence shown here is derived from an EMBL/GenBank/DDBJ whole genome shotgun (WGS) entry which is preliminary data.</text>
</comment>
<reference evidence="1" key="1">
    <citation type="submission" date="2020-09" db="EMBL/GenBank/DDBJ databases">
        <title>A novel bacterium of genus Paenibacillus, isolated from South China Sea.</title>
        <authorList>
            <person name="Huang H."/>
            <person name="Mo K."/>
            <person name="Hu Y."/>
        </authorList>
    </citation>
    <scope>NUCLEOTIDE SEQUENCE</scope>
    <source>
        <strain evidence="1">IB182496</strain>
    </source>
</reference>
<organism evidence="1 2">
    <name type="scientific">Paenibacillus sabuli</name>
    <dbReference type="NCBI Taxonomy" id="2772509"/>
    <lineage>
        <taxon>Bacteria</taxon>
        <taxon>Bacillati</taxon>
        <taxon>Bacillota</taxon>
        <taxon>Bacilli</taxon>
        <taxon>Bacillales</taxon>
        <taxon>Paenibacillaceae</taxon>
        <taxon>Paenibacillus</taxon>
    </lineage>
</organism>
<dbReference type="EMBL" id="JACXIZ010000036">
    <property type="protein sequence ID" value="MBD2847364.1"/>
    <property type="molecule type" value="Genomic_DNA"/>
</dbReference>
<dbReference type="Proteomes" id="UP000621560">
    <property type="component" value="Unassembled WGS sequence"/>
</dbReference>
<sequence>MHGPRGVRPELEPPGGKHHWMMACPDDAARWSELEWPEPVELREREVVLDTGMHRRLTLTHEQHLHRQLEWGEQPESLREFWLVGCGPDLPPVGRELLHVRDNGWRRAALTRCGSAACAWRRYAPTDSITPAFLRSVAVFEEQVGLPKN</sequence>
<gene>
    <name evidence="1" type="ORF">IDH44_19355</name>
</gene>
<evidence type="ECO:0000313" key="1">
    <source>
        <dbReference type="EMBL" id="MBD2847364.1"/>
    </source>
</evidence>
<keyword evidence="2" id="KW-1185">Reference proteome</keyword>
<protein>
    <submittedName>
        <fullName evidence="1">Uncharacterized protein</fullName>
    </submittedName>
</protein>